<accession>A0A9D2G047</accession>
<dbReference type="SMART" id="SM00028">
    <property type="entry name" value="TPR"/>
    <property type="match status" value="5"/>
</dbReference>
<dbReference type="PROSITE" id="PS50005">
    <property type="entry name" value="TPR"/>
    <property type="match status" value="2"/>
</dbReference>
<feature type="repeat" description="TPR" evidence="1">
    <location>
        <begin position="97"/>
        <end position="130"/>
    </location>
</feature>
<evidence type="ECO:0000256" key="3">
    <source>
        <dbReference type="SAM" id="SignalP"/>
    </source>
</evidence>
<dbReference type="EMBL" id="DXBE01000062">
    <property type="protein sequence ID" value="HIZ69851.1"/>
    <property type="molecule type" value="Genomic_DNA"/>
</dbReference>
<dbReference type="SUPFAM" id="SSF48452">
    <property type="entry name" value="TPR-like"/>
    <property type="match status" value="3"/>
</dbReference>
<evidence type="ECO:0008006" key="6">
    <source>
        <dbReference type="Google" id="ProtNLM"/>
    </source>
</evidence>
<feature type="chain" id="PRO_5039674967" description="Tetratricopeptide repeat protein" evidence="3">
    <location>
        <begin position="23"/>
        <end position="493"/>
    </location>
</feature>
<name>A0A9D2G047_9BACT</name>
<organism evidence="4 5">
    <name type="scientific">Candidatus Prevotella avicola</name>
    <dbReference type="NCBI Taxonomy" id="2838738"/>
    <lineage>
        <taxon>Bacteria</taxon>
        <taxon>Pseudomonadati</taxon>
        <taxon>Bacteroidota</taxon>
        <taxon>Bacteroidia</taxon>
        <taxon>Bacteroidales</taxon>
        <taxon>Prevotellaceae</taxon>
        <taxon>Prevotella</taxon>
    </lineage>
</organism>
<proteinExistence type="predicted"/>
<feature type="repeat" description="TPR" evidence="1">
    <location>
        <begin position="266"/>
        <end position="299"/>
    </location>
</feature>
<evidence type="ECO:0000313" key="4">
    <source>
        <dbReference type="EMBL" id="HIZ69851.1"/>
    </source>
</evidence>
<comment type="caution">
    <text evidence="4">The sequence shown here is derived from an EMBL/GenBank/DDBJ whole genome shotgun (WGS) entry which is preliminary data.</text>
</comment>
<evidence type="ECO:0000256" key="1">
    <source>
        <dbReference type="PROSITE-ProRule" id="PRU00339"/>
    </source>
</evidence>
<evidence type="ECO:0000256" key="2">
    <source>
        <dbReference type="SAM" id="MobiDB-lite"/>
    </source>
</evidence>
<dbReference type="AlphaFoldDB" id="A0A9D2G047"/>
<feature type="compositionally biased region" description="Low complexity" evidence="2">
    <location>
        <begin position="473"/>
        <end position="493"/>
    </location>
</feature>
<feature type="region of interest" description="Disordered" evidence="2">
    <location>
        <begin position="464"/>
        <end position="493"/>
    </location>
</feature>
<dbReference type="InterPro" id="IPR019734">
    <property type="entry name" value="TPR_rpt"/>
</dbReference>
<dbReference type="PANTHER" id="PTHR12558">
    <property type="entry name" value="CELL DIVISION CYCLE 16,23,27"/>
    <property type="match status" value="1"/>
</dbReference>
<sequence length="493" mass="55632">MKSIKYLVAGLLMMVLSAPAMAQDVDYKTMLKPIEEQLKAKQTDTKDFKNLVKDYKKEFKKNPEALVALGNAFVMEKDFVSGEECANLAISRDKTYGDAYILLGNIKALQDDGGEAAMWYQQCITMDPKNPQGYMSYANVYRKIDPEESARTLEKLRQVLPDFPYEAEAGHNFYAGGNYEQAYNYFKQGDKSKFEEYILAEYAVTCYMLDKKDESLEIAKFGMQKFPKDVTFHRVALWSATDTEKYPEAIAYANTVINVDTVEQSQRDVVYYGLALKGNAKYEEAIAQFQKALEMNAEDYTPLQYIADAYKGAGNEDKALEYSKLYLEKNPSAKISDYNSLADIYLQKVKKGTDSLTKVNDLKQAIAVYDGLATKYPQIATWAHIQKADAAFQVEFDDIALDLYKQSITELENKADRDEDETGYLKRAYRNAGYIYWASKNDLESATPYFEKLIKLDPENAMAKQALGLDQPQETAEGEQAAGAGQSAAATQQ</sequence>
<reference evidence="4" key="1">
    <citation type="journal article" date="2021" name="PeerJ">
        <title>Extensive microbial diversity within the chicken gut microbiome revealed by metagenomics and culture.</title>
        <authorList>
            <person name="Gilroy R."/>
            <person name="Ravi A."/>
            <person name="Getino M."/>
            <person name="Pursley I."/>
            <person name="Horton D.L."/>
            <person name="Alikhan N.F."/>
            <person name="Baker D."/>
            <person name="Gharbi K."/>
            <person name="Hall N."/>
            <person name="Watson M."/>
            <person name="Adriaenssens E.M."/>
            <person name="Foster-Nyarko E."/>
            <person name="Jarju S."/>
            <person name="Secka A."/>
            <person name="Antonio M."/>
            <person name="Oren A."/>
            <person name="Chaudhuri R.R."/>
            <person name="La Ragione R."/>
            <person name="Hildebrand F."/>
            <person name="Pallen M.J."/>
        </authorList>
    </citation>
    <scope>NUCLEOTIDE SEQUENCE</scope>
    <source>
        <strain evidence="4">ChiHecec3B27-8219</strain>
    </source>
</reference>
<protein>
    <recommendedName>
        <fullName evidence="6">Tetratricopeptide repeat protein</fullName>
    </recommendedName>
</protein>
<gene>
    <name evidence="4" type="ORF">H9966_08240</name>
</gene>
<dbReference type="Pfam" id="PF13181">
    <property type="entry name" value="TPR_8"/>
    <property type="match status" value="3"/>
</dbReference>
<reference evidence="4" key="2">
    <citation type="submission" date="2021-04" db="EMBL/GenBank/DDBJ databases">
        <authorList>
            <person name="Gilroy R."/>
        </authorList>
    </citation>
    <scope>NUCLEOTIDE SEQUENCE</scope>
    <source>
        <strain evidence="4">ChiHecec3B27-8219</strain>
    </source>
</reference>
<dbReference type="Gene3D" id="1.25.40.10">
    <property type="entry name" value="Tetratricopeptide repeat domain"/>
    <property type="match status" value="2"/>
</dbReference>
<feature type="signal peptide" evidence="3">
    <location>
        <begin position="1"/>
        <end position="22"/>
    </location>
</feature>
<dbReference type="InterPro" id="IPR011990">
    <property type="entry name" value="TPR-like_helical_dom_sf"/>
</dbReference>
<keyword evidence="3" id="KW-0732">Signal</keyword>
<evidence type="ECO:0000313" key="5">
    <source>
        <dbReference type="Proteomes" id="UP000824055"/>
    </source>
</evidence>
<dbReference type="Proteomes" id="UP000824055">
    <property type="component" value="Unassembled WGS sequence"/>
</dbReference>
<keyword evidence="1" id="KW-0802">TPR repeat</keyword>
<dbReference type="PANTHER" id="PTHR12558:SF13">
    <property type="entry name" value="CELL DIVISION CYCLE PROTEIN 27 HOMOLOG"/>
    <property type="match status" value="1"/>
</dbReference>